<dbReference type="SFLD" id="SFLDS00029">
    <property type="entry name" value="Radical_SAM"/>
    <property type="match status" value="1"/>
</dbReference>
<dbReference type="CDD" id="cd01335">
    <property type="entry name" value="Radical_SAM"/>
    <property type="match status" value="1"/>
</dbReference>
<dbReference type="Gene3D" id="3.40.50.12160">
    <property type="entry name" value="Methylthiotransferase, N-terminal domain"/>
    <property type="match status" value="1"/>
</dbReference>
<proteinExistence type="predicted"/>
<accession>A0A382EN26</accession>
<evidence type="ECO:0000313" key="9">
    <source>
        <dbReference type="EMBL" id="SVB51722.1"/>
    </source>
</evidence>
<evidence type="ECO:0000256" key="1">
    <source>
        <dbReference type="ARBA" id="ARBA00001966"/>
    </source>
</evidence>
<reference evidence="9" key="1">
    <citation type="submission" date="2018-05" db="EMBL/GenBank/DDBJ databases">
        <authorList>
            <person name="Lanie J.A."/>
            <person name="Ng W.-L."/>
            <person name="Kazmierczak K.M."/>
            <person name="Andrzejewski T.M."/>
            <person name="Davidsen T.M."/>
            <person name="Wayne K.J."/>
            <person name="Tettelin H."/>
            <person name="Glass J.I."/>
            <person name="Rusch D."/>
            <person name="Podicherti R."/>
            <person name="Tsui H.-C.T."/>
            <person name="Winkler M.E."/>
        </authorList>
    </citation>
    <scope>NUCLEOTIDE SEQUENCE</scope>
</reference>
<feature type="domain" description="Radical SAM core" evidence="8">
    <location>
        <begin position="144"/>
        <end position="323"/>
    </location>
</feature>
<keyword evidence="2" id="KW-0004">4Fe-4S</keyword>
<evidence type="ECO:0000256" key="3">
    <source>
        <dbReference type="ARBA" id="ARBA00022691"/>
    </source>
</evidence>
<sequence>MSKKVFIKTFGCQMNEYDSNRIYESISKIGYEKTDEFNQADCYILNTCHIRDKAKEKVYHEIGRVKKSFKSKEKPIVIVAGCVAQAENNEMIKREPYIDIVIGPQAYHKINNTILNHLKKNEKEEETDFDTLLKFDYFDKIKNNNSKISSFLTIQEGCDKFCKFCVVPYTRGPEYSRSFYKIVDEAKQLIKNGTKEITLLGQNVNAYLYEEKNKSFRLSDLIMVLEEFSELKRIRYTTSHPIDMTDDLIQCYAKSKKLVPFIHLPVQSGSNKILEMMNRKHTVENYLSIYEKLKKINSQIEFSSDFIIGYPGETEEDFEDTMK</sequence>
<dbReference type="GO" id="GO:0005829">
    <property type="term" value="C:cytosol"/>
    <property type="evidence" value="ECO:0007669"/>
    <property type="project" value="TreeGrafter"/>
</dbReference>
<dbReference type="NCBIfam" id="TIGR00089">
    <property type="entry name" value="MiaB/RimO family radical SAM methylthiotransferase"/>
    <property type="match status" value="1"/>
</dbReference>
<dbReference type="SFLD" id="SFLDG01061">
    <property type="entry name" value="methylthiotransferase"/>
    <property type="match status" value="1"/>
</dbReference>
<gene>
    <name evidence="9" type="ORF">METZ01_LOCUS204576</name>
</gene>
<dbReference type="PANTHER" id="PTHR43020">
    <property type="entry name" value="CDK5 REGULATORY SUBUNIT-ASSOCIATED PROTEIN 1"/>
    <property type="match status" value="1"/>
</dbReference>
<dbReference type="PROSITE" id="PS51449">
    <property type="entry name" value="MTTASE_N"/>
    <property type="match status" value="1"/>
</dbReference>
<dbReference type="Pfam" id="PF00919">
    <property type="entry name" value="UPF0004"/>
    <property type="match status" value="1"/>
</dbReference>
<dbReference type="GO" id="GO:0035597">
    <property type="term" value="F:tRNA-2-methylthio-N(6)-dimethylallyladenosine(37) synthase activity"/>
    <property type="evidence" value="ECO:0007669"/>
    <property type="project" value="TreeGrafter"/>
</dbReference>
<dbReference type="InterPro" id="IPR007197">
    <property type="entry name" value="rSAM"/>
</dbReference>
<comment type="cofactor">
    <cofactor evidence="1">
        <name>[4Fe-4S] cluster</name>
        <dbReference type="ChEBI" id="CHEBI:49883"/>
    </cofactor>
</comment>
<keyword evidence="6" id="KW-0411">Iron-sulfur</keyword>
<dbReference type="SUPFAM" id="SSF102114">
    <property type="entry name" value="Radical SAM enzymes"/>
    <property type="match status" value="1"/>
</dbReference>
<dbReference type="AlphaFoldDB" id="A0A382EN26"/>
<evidence type="ECO:0000256" key="6">
    <source>
        <dbReference type="ARBA" id="ARBA00023014"/>
    </source>
</evidence>
<dbReference type="SMART" id="SM00729">
    <property type="entry name" value="Elp3"/>
    <property type="match status" value="1"/>
</dbReference>
<evidence type="ECO:0000259" key="8">
    <source>
        <dbReference type="PROSITE" id="PS51918"/>
    </source>
</evidence>
<dbReference type="InterPro" id="IPR013848">
    <property type="entry name" value="Methylthiotransferase_N"/>
</dbReference>
<evidence type="ECO:0000259" key="7">
    <source>
        <dbReference type="PROSITE" id="PS51449"/>
    </source>
</evidence>
<protein>
    <submittedName>
        <fullName evidence="9">Uncharacterized protein</fullName>
    </submittedName>
</protein>
<name>A0A382EN26_9ZZZZ</name>
<evidence type="ECO:0000256" key="4">
    <source>
        <dbReference type="ARBA" id="ARBA00022723"/>
    </source>
</evidence>
<dbReference type="InterPro" id="IPR038135">
    <property type="entry name" value="Methylthiotransferase_N_sf"/>
</dbReference>
<keyword evidence="4" id="KW-0479">Metal-binding</keyword>
<dbReference type="Gene3D" id="3.80.30.20">
    <property type="entry name" value="tm_1862 like domain"/>
    <property type="match status" value="1"/>
</dbReference>
<dbReference type="InterPro" id="IPR058240">
    <property type="entry name" value="rSAM_sf"/>
</dbReference>
<feature type="domain" description="MTTase N-terminal" evidence="7">
    <location>
        <begin position="3"/>
        <end position="120"/>
    </location>
</feature>
<dbReference type="InterPro" id="IPR005839">
    <property type="entry name" value="Methylthiotransferase"/>
</dbReference>
<dbReference type="Pfam" id="PF04055">
    <property type="entry name" value="Radical_SAM"/>
    <property type="match status" value="1"/>
</dbReference>
<evidence type="ECO:0000256" key="2">
    <source>
        <dbReference type="ARBA" id="ARBA00022485"/>
    </source>
</evidence>
<keyword evidence="5" id="KW-0408">Iron</keyword>
<dbReference type="PANTHER" id="PTHR43020:SF2">
    <property type="entry name" value="MITOCHONDRIAL TRNA METHYLTHIOTRANSFERASE CDK5RAP1"/>
    <property type="match status" value="1"/>
</dbReference>
<keyword evidence="3" id="KW-0949">S-adenosyl-L-methionine</keyword>
<dbReference type="InterPro" id="IPR006638">
    <property type="entry name" value="Elp3/MiaA/NifB-like_rSAM"/>
</dbReference>
<dbReference type="NCBIfam" id="TIGR01574">
    <property type="entry name" value="miaB-methiolase"/>
    <property type="match status" value="1"/>
</dbReference>
<dbReference type="InterPro" id="IPR023404">
    <property type="entry name" value="rSAM_horseshoe"/>
</dbReference>
<dbReference type="EMBL" id="UINC01045224">
    <property type="protein sequence ID" value="SVB51722.1"/>
    <property type="molecule type" value="Genomic_DNA"/>
</dbReference>
<dbReference type="PROSITE" id="PS51918">
    <property type="entry name" value="RADICAL_SAM"/>
    <property type="match status" value="1"/>
</dbReference>
<dbReference type="GO" id="GO:0051539">
    <property type="term" value="F:4 iron, 4 sulfur cluster binding"/>
    <property type="evidence" value="ECO:0007669"/>
    <property type="project" value="UniProtKB-KW"/>
</dbReference>
<dbReference type="GO" id="GO:0046872">
    <property type="term" value="F:metal ion binding"/>
    <property type="evidence" value="ECO:0007669"/>
    <property type="project" value="UniProtKB-KW"/>
</dbReference>
<evidence type="ECO:0000256" key="5">
    <source>
        <dbReference type="ARBA" id="ARBA00023004"/>
    </source>
</evidence>
<dbReference type="FunFam" id="3.40.50.12160:FF:000003">
    <property type="entry name" value="CDK5 regulatory subunit-associated protein 1"/>
    <property type="match status" value="1"/>
</dbReference>
<feature type="non-terminal residue" evidence="9">
    <location>
        <position position="323"/>
    </location>
</feature>
<organism evidence="9">
    <name type="scientific">marine metagenome</name>
    <dbReference type="NCBI Taxonomy" id="408172"/>
    <lineage>
        <taxon>unclassified sequences</taxon>
        <taxon>metagenomes</taxon>
        <taxon>ecological metagenomes</taxon>
    </lineage>
</organism>
<dbReference type="SFLD" id="SFLDG01082">
    <property type="entry name" value="B12-binding_domain_containing"/>
    <property type="match status" value="1"/>
</dbReference>